<feature type="region of interest" description="Disordered" evidence="7">
    <location>
        <begin position="125"/>
        <end position="181"/>
    </location>
</feature>
<evidence type="ECO:0000313" key="9">
    <source>
        <dbReference type="EMBL" id="KAG2428553.1"/>
    </source>
</evidence>
<organism evidence="9 10">
    <name type="scientific">Chlamydomonas schloesseri</name>
    <dbReference type="NCBI Taxonomy" id="2026947"/>
    <lineage>
        <taxon>Eukaryota</taxon>
        <taxon>Viridiplantae</taxon>
        <taxon>Chlorophyta</taxon>
        <taxon>core chlorophytes</taxon>
        <taxon>Chlorophyceae</taxon>
        <taxon>CS clade</taxon>
        <taxon>Chlamydomonadales</taxon>
        <taxon>Chlamydomonadaceae</taxon>
        <taxon>Chlamydomonas</taxon>
    </lineage>
</organism>
<evidence type="ECO:0000256" key="5">
    <source>
        <dbReference type="ARBA" id="ARBA00022729"/>
    </source>
</evidence>
<dbReference type="OrthoDB" id="6409159at2759"/>
<dbReference type="Proteomes" id="UP000613740">
    <property type="component" value="Unassembled WGS sequence"/>
</dbReference>
<proteinExistence type="inferred from homology"/>
<keyword evidence="6" id="KW-0445">Lipid transport</keyword>
<comment type="function">
    <text evidence="1">Catalyzes the intermembrane transfer of phosphatidylglycerol and phosphatidylinositol.</text>
</comment>
<comment type="similarity">
    <text evidence="2">Belongs to the NPC2 family.</text>
</comment>
<evidence type="ECO:0000256" key="4">
    <source>
        <dbReference type="ARBA" id="ARBA00022448"/>
    </source>
</evidence>
<dbReference type="InterPro" id="IPR039670">
    <property type="entry name" value="NPC2-like"/>
</dbReference>
<gene>
    <name evidence="9" type="ORF">HYH02_014357</name>
</gene>
<dbReference type="SMART" id="SM00737">
    <property type="entry name" value="ML"/>
    <property type="match status" value="1"/>
</dbReference>
<dbReference type="GO" id="GO:0032934">
    <property type="term" value="F:sterol binding"/>
    <property type="evidence" value="ECO:0007669"/>
    <property type="project" value="InterPro"/>
</dbReference>
<sequence length="181" mass="18064">MSWTPCDAGLTAFEPSSVVLTPDPPVIGSPATFVISGNIGNELQGGSVDMTVSFSGLPIYSSTSDLCTKTTCPVPAGPIAITIVQVLPPIAPPGDYGLQVVARGPDGSELACVNVAFSLVLPSTSRTSSTNSIGSGSGGGTGGAAGSVGAEEETGVVVAAAERAEEGQLSRKQRMGRREVA</sequence>
<keyword evidence="10" id="KW-1185">Reference proteome</keyword>
<dbReference type="Gene3D" id="2.60.40.770">
    <property type="match status" value="1"/>
</dbReference>
<accession>A0A835SRV4</accession>
<keyword evidence="5" id="KW-0732">Signal</keyword>
<comment type="subunit">
    <text evidence="3">Monomer.</text>
</comment>
<dbReference type="InterPro" id="IPR003172">
    <property type="entry name" value="ML_dom"/>
</dbReference>
<dbReference type="SUPFAM" id="SSF81296">
    <property type="entry name" value="E set domains"/>
    <property type="match status" value="1"/>
</dbReference>
<evidence type="ECO:0000256" key="3">
    <source>
        <dbReference type="ARBA" id="ARBA00011245"/>
    </source>
</evidence>
<evidence type="ECO:0000259" key="8">
    <source>
        <dbReference type="SMART" id="SM00737"/>
    </source>
</evidence>
<name>A0A835SRV4_9CHLO</name>
<evidence type="ECO:0000256" key="1">
    <source>
        <dbReference type="ARBA" id="ARBA00002053"/>
    </source>
</evidence>
<protein>
    <recommendedName>
        <fullName evidence="8">MD-2-related lipid-recognition domain-containing protein</fullName>
    </recommendedName>
</protein>
<evidence type="ECO:0000256" key="2">
    <source>
        <dbReference type="ARBA" id="ARBA00006370"/>
    </source>
</evidence>
<dbReference type="PANTHER" id="PTHR11306">
    <property type="entry name" value="NIEMANN PICK TYPE C2 PROTEIN NPC2-RELATED"/>
    <property type="match status" value="1"/>
</dbReference>
<dbReference type="GO" id="GO:0015918">
    <property type="term" value="P:sterol transport"/>
    <property type="evidence" value="ECO:0007669"/>
    <property type="project" value="InterPro"/>
</dbReference>
<feature type="compositionally biased region" description="Gly residues" evidence="7">
    <location>
        <begin position="135"/>
        <end position="146"/>
    </location>
</feature>
<evidence type="ECO:0000256" key="6">
    <source>
        <dbReference type="ARBA" id="ARBA00023055"/>
    </source>
</evidence>
<dbReference type="EMBL" id="JAEHOD010000092">
    <property type="protein sequence ID" value="KAG2428553.1"/>
    <property type="molecule type" value="Genomic_DNA"/>
</dbReference>
<comment type="caution">
    <text evidence="9">The sequence shown here is derived from an EMBL/GenBank/DDBJ whole genome shotgun (WGS) entry which is preliminary data.</text>
</comment>
<keyword evidence="4" id="KW-0813">Transport</keyword>
<reference evidence="9" key="1">
    <citation type="journal article" date="2020" name="bioRxiv">
        <title>Comparative genomics of Chlamydomonas.</title>
        <authorList>
            <person name="Craig R.J."/>
            <person name="Hasan A.R."/>
            <person name="Ness R.W."/>
            <person name="Keightley P.D."/>
        </authorList>
    </citation>
    <scope>NUCLEOTIDE SEQUENCE</scope>
    <source>
        <strain evidence="9">CCAP 11/173</strain>
    </source>
</reference>
<dbReference type="PANTHER" id="PTHR11306:SF0">
    <property type="entry name" value="PHOSPHATIDYLGLYCEROL_PHOSPHATIDYLINOSITOL TRANSFER PROTEIN"/>
    <property type="match status" value="1"/>
</dbReference>
<evidence type="ECO:0000256" key="7">
    <source>
        <dbReference type="SAM" id="MobiDB-lite"/>
    </source>
</evidence>
<feature type="compositionally biased region" description="Low complexity" evidence="7">
    <location>
        <begin position="125"/>
        <end position="134"/>
    </location>
</feature>
<feature type="domain" description="MD-2-related lipid-recognition" evidence="8">
    <location>
        <begin position="3"/>
        <end position="117"/>
    </location>
</feature>
<dbReference type="AlphaFoldDB" id="A0A835SRV4"/>
<evidence type="ECO:0000313" key="10">
    <source>
        <dbReference type="Proteomes" id="UP000613740"/>
    </source>
</evidence>
<dbReference type="InterPro" id="IPR014756">
    <property type="entry name" value="Ig_E-set"/>
</dbReference>
<dbReference type="Pfam" id="PF02221">
    <property type="entry name" value="E1_DerP2_DerF2"/>
    <property type="match status" value="1"/>
</dbReference>